<comment type="caution">
    <text evidence="1">The sequence shown here is derived from an EMBL/GenBank/DDBJ whole genome shotgun (WGS) entry which is preliminary data.</text>
</comment>
<dbReference type="InterPro" id="IPR002220">
    <property type="entry name" value="DapA-like"/>
</dbReference>
<keyword evidence="1" id="KW-0456">Lyase</keyword>
<dbReference type="PANTHER" id="PTHR42849">
    <property type="entry name" value="N-ACETYLNEURAMINATE LYASE"/>
    <property type="match status" value="1"/>
</dbReference>
<proteinExistence type="predicted"/>
<dbReference type="GO" id="GO:0005829">
    <property type="term" value="C:cytosol"/>
    <property type="evidence" value="ECO:0007669"/>
    <property type="project" value="TreeGrafter"/>
</dbReference>
<protein>
    <submittedName>
        <fullName evidence="1">N-acetylneuraminate lyase</fullName>
        <ecNumber evidence="1">4.1.3.3</ecNumber>
    </submittedName>
</protein>
<reference evidence="1" key="1">
    <citation type="submission" date="2019-08" db="EMBL/GenBank/DDBJ databases">
        <authorList>
            <person name="Kucharzyk K."/>
            <person name="Murdoch R.W."/>
            <person name="Higgins S."/>
            <person name="Loffler F."/>
        </authorList>
    </citation>
    <scope>NUCLEOTIDE SEQUENCE</scope>
</reference>
<organism evidence="1">
    <name type="scientific">bioreactor metagenome</name>
    <dbReference type="NCBI Taxonomy" id="1076179"/>
    <lineage>
        <taxon>unclassified sequences</taxon>
        <taxon>metagenomes</taxon>
        <taxon>ecological metagenomes</taxon>
    </lineage>
</organism>
<dbReference type="GO" id="GO:0019262">
    <property type="term" value="P:N-acetylneuraminate catabolic process"/>
    <property type="evidence" value="ECO:0007669"/>
    <property type="project" value="TreeGrafter"/>
</dbReference>
<sequence>MVDFNTIKALSKIDQVKGIKYTATTHHEILRIKDEISPDFSVFSGADEMALSGFVFGADGIIGSFYNIIPELFQIIWMAVRESDIQRARDAQTKANAVIYYVLANHFFDYMKAMLNWAGIAAGTVLSPFYKLTKADEMRIKRELKALFIKYNITECEVLNRIREQTK</sequence>
<dbReference type="AlphaFoldDB" id="A0A644Y6P0"/>
<dbReference type="PANTHER" id="PTHR42849:SF1">
    <property type="entry name" value="N-ACETYLNEURAMINATE LYASE"/>
    <property type="match status" value="1"/>
</dbReference>
<evidence type="ECO:0000313" key="1">
    <source>
        <dbReference type="EMBL" id="MPM23608.1"/>
    </source>
</evidence>
<dbReference type="CDD" id="cd00408">
    <property type="entry name" value="DHDPS-like"/>
    <property type="match status" value="1"/>
</dbReference>
<dbReference type="InterPro" id="IPR013785">
    <property type="entry name" value="Aldolase_TIM"/>
</dbReference>
<accession>A0A644Y6P0</accession>
<dbReference type="EMBL" id="VSSQ01004071">
    <property type="protein sequence ID" value="MPM23608.1"/>
    <property type="molecule type" value="Genomic_DNA"/>
</dbReference>
<name>A0A644Y6P0_9ZZZZ</name>
<dbReference type="EC" id="4.1.3.3" evidence="1"/>
<dbReference type="SUPFAM" id="SSF51569">
    <property type="entry name" value="Aldolase"/>
    <property type="match status" value="1"/>
</dbReference>
<dbReference type="GO" id="GO:0008747">
    <property type="term" value="F:N-acetylneuraminate lyase activity"/>
    <property type="evidence" value="ECO:0007669"/>
    <property type="project" value="UniProtKB-EC"/>
</dbReference>
<dbReference type="Pfam" id="PF00701">
    <property type="entry name" value="DHDPS"/>
    <property type="match status" value="1"/>
</dbReference>
<dbReference type="Gene3D" id="3.20.20.70">
    <property type="entry name" value="Aldolase class I"/>
    <property type="match status" value="1"/>
</dbReference>
<gene>
    <name evidence="1" type="primary">nanA_7</name>
    <name evidence="1" type="ORF">SDC9_70082</name>
</gene>